<accession>A0ABD1CP93</accession>
<protein>
    <recommendedName>
        <fullName evidence="4">Secreted protein</fullName>
    </recommendedName>
</protein>
<keyword evidence="3" id="KW-1185">Reference proteome</keyword>
<evidence type="ECO:0000256" key="1">
    <source>
        <dbReference type="SAM" id="SignalP"/>
    </source>
</evidence>
<evidence type="ECO:0000313" key="2">
    <source>
        <dbReference type="EMBL" id="KAL1378250.1"/>
    </source>
</evidence>
<evidence type="ECO:0000313" key="3">
    <source>
        <dbReference type="Proteomes" id="UP001562425"/>
    </source>
</evidence>
<dbReference type="Proteomes" id="UP001562425">
    <property type="component" value="Unassembled WGS sequence"/>
</dbReference>
<evidence type="ECO:0008006" key="4">
    <source>
        <dbReference type="Google" id="ProtNLM"/>
    </source>
</evidence>
<organism evidence="2 3">
    <name type="scientific">Culex pipiens pipiens</name>
    <name type="common">Northern house mosquito</name>
    <dbReference type="NCBI Taxonomy" id="38569"/>
    <lineage>
        <taxon>Eukaryota</taxon>
        <taxon>Metazoa</taxon>
        <taxon>Ecdysozoa</taxon>
        <taxon>Arthropoda</taxon>
        <taxon>Hexapoda</taxon>
        <taxon>Insecta</taxon>
        <taxon>Pterygota</taxon>
        <taxon>Neoptera</taxon>
        <taxon>Endopterygota</taxon>
        <taxon>Diptera</taxon>
        <taxon>Nematocera</taxon>
        <taxon>Culicoidea</taxon>
        <taxon>Culicidae</taxon>
        <taxon>Culicinae</taxon>
        <taxon>Culicini</taxon>
        <taxon>Culex</taxon>
        <taxon>Culex</taxon>
    </lineage>
</organism>
<comment type="caution">
    <text evidence="2">The sequence shown here is derived from an EMBL/GenBank/DDBJ whole genome shotgun (WGS) entry which is preliminary data.</text>
</comment>
<feature type="chain" id="PRO_5044825335" description="Secreted protein" evidence="1">
    <location>
        <begin position="20"/>
        <end position="286"/>
    </location>
</feature>
<dbReference type="AlphaFoldDB" id="A0ABD1CP93"/>
<keyword evidence="1" id="KW-0732">Signal</keyword>
<gene>
    <name evidence="2" type="ORF">pipiens_015709</name>
</gene>
<name>A0ABD1CP93_CULPP</name>
<reference evidence="2 3" key="1">
    <citation type="submission" date="2024-05" db="EMBL/GenBank/DDBJ databases">
        <title>Culex pipiens pipiens assembly and annotation.</title>
        <authorList>
            <person name="Alout H."/>
            <person name="Durand T."/>
        </authorList>
    </citation>
    <scope>NUCLEOTIDE SEQUENCE [LARGE SCALE GENOMIC DNA]</scope>
    <source>
        <strain evidence="2">HA-2024</strain>
        <tissue evidence="2">Whole body</tissue>
    </source>
</reference>
<dbReference type="EMBL" id="JBEHCU010010432">
    <property type="protein sequence ID" value="KAL1378250.1"/>
    <property type="molecule type" value="Genomic_DNA"/>
</dbReference>
<proteinExistence type="predicted"/>
<sequence>MKLFLVLVAMASLVSGIQAAGSILDFVAGNITAQLNTLSANVLTFNNSLIAGDAQISQAFNSWNSALQSGVVAIRDRFQSYPTLSTLGLSSVLSALGSSSFMPLATDPSLANLNSAVQSFAQQTVSQLNMAVQNMKSQPLGIFSAICLLKYGPALTAAPILLGRFGECLTNETARLAIVAQNVSSAFASSASFAQSLFSMSSICTVPTVAQLTPSPYAPSTHCIQAYLSDMAQVPTYVTFADSARWAQTSLINTRVQRCAAFVQADIQDTINRVQSSFGACLRTGN</sequence>
<feature type="signal peptide" evidence="1">
    <location>
        <begin position="1"/>
        <end position="19"/>
    </location>
</feature>